<dbReference type="Proteomes" id="UP000182192">
    <property type="component" value="Unassembled WGS sequence"/>
</dbReference>
<protein>
    <submittedName>
        <fullName evidence="2">Uncharacterized protein</fullName>
    </submittedName>
</protein>
<feature type="transmembrane region" description="Helical" evidence="1">
    <location>
        <begin position="12"/>
        <end position="34"/>
    </location>
</feature>
<accession>A0A1I1EFP1</accession>
<organism evidence="2 3">
    <name type="scientific">Ruminococcus albus</name>
    <dbReference type="NCBI Taxonomy" id="1264"/>
    <lineage>
        <taxon>Bacteria</taxon>
        <taxon>Bacillati</taxon>
        <taxon>Bacillota</taxon>
        <taxon>Clostridia</taxon>
        <taxon>Eubacteriales</taxon>
        <taxon>Oscillospiraceae</taxon>
        <taxon>Ruminococcus</taxon>
    </lineage>
</organism>
<sequence>MNKEKVKNKVVNGCLIAIIGWSLFFAVMVAISVLPKIHTSFGDKEIEIIRKHMGITIDGNSTPVKLKETHGGGDSFYELWLEDIDDPEKFMENCYDGSYAVIEDKSDLQEFGGGFPYEYNYDDRLLFEDSYIVYTRAYNNGSKPSRYYYIIAFYKDGDSFKAKVVDED</sequence>
<dbReference type="RefSeq" id="WP_074960047.1">
    <property type="nucleotide sequence ID" value="NZ_FOKQ01000004.1"/>
</dbReference>
<evidence type="ECO:0000313" key="2">
    <source>
        <dbReference type="EMBL" id="SFB85566.1"/>
    </source>
</evidence>
<gene>
    <name evidence="2" type="ORF">SAMN02910406_00669</name>
</gene>
<dbReference type="EMBL" id="FOKQ01000004">
    <property type="protein sequence ID" value="SFB85566.1"/>
    <property type="molecule type" value="Genomic_DNA"/>
</dbReference>
<name>A0A1I1EFP1_RUMAL</name>
<dbReference type="OrthoDB" id="1821789at2"/>
<keyword evidence="1" id="KW-1133">Transmembrane helix</keyword>
<proteinExistence type="predicted"/>
<keyword evidence="1" id="KW-0812">Transmembrane</keyword>
<dbReference type="AlphaFoldDB" id="A0A1I1EFP1"/>
<evidence type="ECO:0000256" key="1">
    <source>
        <dbReference type="SAM" id="Phobius"/>
    </source>
</evidence>
<keyword evidence="1" id="KW-0472">Membrane</keyword>
<evidence type="ECO:0000313" key="3">
    <source>
        <dbReference type="Proteomes" id="UP000182192"/>
    </source>
</evidence>
<reference evidence="2 3" key="1">
    <citation type="submission" date="2016-10" db="EMBL/GenBank/DDBJ databases">
        <authorList>
            <person name="de Groot N.N."/>
        </authorList>
    </citation>
    <scope>NUCLEOTIDE SEQUENCE [LARGE SCALE GENOMIC DNA]</scope>
    <source>
        <strain evidence="2 3">AR67</strain>
    </source>
</reference>